<evidence type="ECO:0000313" key="2">
    <source>
        <dbReference type="Proteomes" id="UP000064912"/>
    </source>
</evidence>
<dbReference type="PATRIC" id="fig|35806.4.peg.2636"/>
<evidence type="ECO:0000313" key="1">
    <source>
        <dbReference type="EMBL" id="BAQ69706.1"/>
    </source>
</evidence>
<organism evidence="1 2">
    <name type="scientific">Rhodovulum sulfidophilum</name>
    <name type="common">Rhodobacter sulfidophilus</name>
    <dbReference type="NCBI Taxonomy" id="35806"/>
    <lineage>
        <taxon>Bacteria</taxon>
        <taxon>Pseudomonadati</taxon>
        <taxon>Pseudomonadota</taxon>
        <taxon>Alphaproteobacteria</taxon>
        <taxon>Rhodobacterales</taxon>
        <taxon>Paracoccaceae</taxon>
        <taxon>Rhodovulum</taxon>
    </lineage>
</organism>
<dbReference type="Proteomes" id="UP000064912">
    <property type="component" value="Chromosome"/>
</dbReference>
<dbReference type="EMBL" id="AP014800">
    <property type="protein sequence ID" value="BAQ69706.1"/>
    <property type="molecule type" value="Genomic_DNA"/>
</dbReference>
<dbReference type="AlphaFoldDB" id="A0A0D6B3S3"/>
<protein>
    <submittedName>
        <fullName evidence="1">Uncharacterized protein</fullName>
    </submittedName>
</protein>
<proteinExistence type="predicted"/>
<name>A0A0D6B3S3_RHOSU</name>
<gene>
    <name evidence="1" type="ORF">NHU_02557</name>
</gene>
<reference evidence="1 2" key="1">
    <citation type="submission" date="2015-02" db="EMBL/GenBank/DDBJ databases">
        <title>Genome sequene of Rhodovulum sulfidophilum DSM 2351.</title>
        <authorList>
            <person name="Nagao N."/>
        </authorList>
    </citation>
    <scope>NUCLEOTIDE SEQUENCE [LARGE SCALE GENOMIC DNA]</scope>
    <source>
        <strain evidence="1 2">DSM 2351</strain>
    </source>
</reference>
<sequence>MGLRMTALPGILRGPIHSGGRARGRAIGGAGGYGPWLGGLLAVIGLLPVGRGPAGLAAGAISHFWT</sequence>
<dbReference type="KEGG" id="rsu:NHU_02557"/>
<accession>A0A0D6B3S3</accession>